<dbReference type="PANTHER" id="PTHR21393:SF0">
    <property type="entry name" value="SMALL RIBOSOMAL SUBUNIT PROTEIN MS27"/>
    <property type="match status" value="1"/>
</dbReference>
<comment type="subcellular location">
    <subcellularLocation>
        <location evidence="1">Mitochondrion</location>
    </subcellularLocation>
</comment>
<keyword evidence="4" id="KW-1185">Reference proteome</keyword>
<evidence type="ECO:0000313" key="3">
    <source>
        <dbReference type="EMBL" id="CAL1526055.1"/>
    </source>
</evidence>
<dbReference type="GO" id="GO:0005739">
    <property type="term" value="C:mitochondrion"/>
    <property type="evidence" value="ECO:0007669"/>
    <property type="project" value="UniProtKB-SubCell"/>
</dbReference>
<comment type="caution">
    <text evidence="3">The sequence shown here is derived from an EMBL/GenBank/DDBJ whole genome shotgun (WGS) entry which is preliminary data.</text>
</comment>
<sequence>MAASLRLIQRATKQLLIYGKGAINVASKRYLLSESYSCREAWQQYMEDPVLKKVSLSDFAFEIRDQLEKSGHVSAVDMNVLAHQFHAMEEEEVEFLEDVLAKYNFCQTSVPRNDSTTHAVALGFLSAGHGHNLVKLFTDFKTYGIFPNHYTLNITLDWFIKQQNFADAAKISYISMLQEDFSNPSNALLCLYASVRHLLSSELDQLACPPVEKPAGEEEEWIKVKYIKFPYYDDHFDIKDERFLLGKTLLGLGNLQSVDLPNDLRNSLKIIGSGIYHKFPRGLKLLKEIADSSDGVISQEALQYFSESLEKVDARDPNEPEVELALRTIDDVIHRLLPTTDEKQEYLTELSRLQEKLKSCGKIVPDYDLGKAVEEIVSLSLSQFEILDISAQKSLLSVWTEQRRKELDRQMEEHRKNERIEEMKRQVKELQEQEEILTYFDFEEKLRLKFLEEDRLTDKALTISK</sequence>
<keyword evidence="2" id="KW-0175">Coiled coil</keyword>
<reference evidence="3 4" key="1">
    <citation type="submission" date="2024-04" db="EMBL/GenBank/DDBJ databases">
        <authorList>
            <consortium name="Genoscope - CEA"/>
            <person name="William W."/>
        </authorList>
    </citation>
    <scope>NUCLEOTIDE SEQUENCE [LARGE SCALE GENOMIC DNA]</scope>
</reference>
<gene>
    <name evidence="3" type="ORF">GSLYS_00000232001</name>
</gene>
<dbReference type="InterPro" id="IPR019266">
    <property type="entry name" value="Ribosomal_mS27"/>
</dbReference>
<proteinExistence type="predicted"/>
<dbReference type="InterPro" id="IPR034913">
    <property type="entry name" value="mS27/PTCD2"/>
</dbReference>
<dbReference type="AlphaFoldDB" id="A0AAV2GX87"/>
<dbReference type="Pfam" id="PF10037">
    <property type="entry name" value="MRP-S27"/>
    <property type="match status" value="1"/>
</dbReference>
<feature type="coiled-coil region" evidence="2">
    <location>
        <begin position="404"/>
        <end position="433"/>
    </location>
</feature>
<dbReference type="EMBL" id="CAXITT010000002">
    <property type="protein sequence ID" value="CAL1526055.1"/>
    <property type="molecule type" value="Genomic_DNA"/>
</dbReference>
<evidence type="ECO:0000256" key="1">
    <source>
        <dbReference type="ARBA" id="ARBA00004173"/>
    </source>
</evidence>
<protein>
    <recommendedName>
        <fullName evidence="5">Mitochondrial 28S ribosomal protein S27</fullName>
    </recommendedName>
</protein>
<evidence type="ECO:0000313" key="4">
    <source>
        <dbReference type="Proteomes" id="UP001497497"/>
    </source>
</evidence>
<name>A0AAV2GX87_LYMST</name>
<accession>A0AAV2GX87</accession>
<evidence type="ECO:0008006" key="5">
    <source>
        <dbReference type="Google" id="ProtNLM"/>
    </source>
</evidence>
<organism evidence="3 4">
    <name type="scientific">Lymnaea stagnalis</name>
    <name type="common">Great pond snail</name>
    <name type="synonym">Helix stagnalis</name>
    <dbReference type="NCBI Taxonomy" id="6523"/>
    <lineage>
        <taxon>Eukaryota</taxon>
        <taxon>Metazoa</taxon>
        <taxon>Spiralia</taxon>
        <taxon>Lophotrochozoa</taxon>
        <taxon>Mollusca</taxon>
        <taxon>Gastropoda</taxon>
        <taxon>Heterobranchia</taxon>
        <taxon>Euthyneura</taxon>
        <taxon>Panpulmonata</taxon>
        <taxon>Hygrophila</taxon>
        <taxon>Lymnaeoidea</taxon>
        <taxon>Lymnaeidae</taxon>
        <taxon>Lymnaea</taxon>
    </lineage>
</organism>
<dbReference type="PANTHER" id="PTHR21393">
    <property type="entry name" value="MITOCHONDRIAL 28S RIBOSOMAL PROTEIN S27"/>
    <property type="match status" value="1"/>
</dbReference>
<evidence type="ECO:0000256" key="2">
    <source>
        <dbReference type="SAM" id="Coils"/>
    </source>
</evidence>
<dbReference type="Proteomes" id="UP001497497">
    <property type="component" value="Unassembled WGS sequence"/>
</dbReference>